<dbReference type="EMBL" id="CP021422">
    <property type="protein sequence ID" value="ASB39412.1"/>
    <property type="molecule type" value="Genomic_DNA"/>
</dbReference>
<dbReference type="Proteomes" id="UP000196710">
    <property type="component" value="Chromosome"/>
</dbReference>
<evidence type="ECO:0000313" key="3">
    <source>
        <dbReference type="Proteomes" id="UP000196710"/>
    </source>
</evidence>
<name>A0A1Z2XLV1_9FIRM</name>
<evidence type="ECO:0000313" key="4">
    <source>
        <dbReference type="Proteomes" id="UP000596035"/>
    </source>
</evidence>
<organism evidence="2 4">
    <name type="scientific">Acutalibacter muris</name>
    <dbReference type="NCBI Taxonomy" id="1796620"/>
    <lineage>
        <taxon>Bacteria</taxon>
        <taxon>Bacillati</taxon>
        <taxon>Bacillota</taxon>
        <taxon>Clostridia</taxon>
        <taxon>Eubacteriales</taxon>
        <taxon>Acutalibacteraceae</taxon>
        <taxon>Acutalibacter</taxon>
    </lineage>
</organism>
<reference evidence="1" key="1">
    <citation type="journal article" date="2017" name="Genome Announc.">
        <title>High-Quality Whole-Genome Sequences of the Oligo-Mouse-Microbiota Bacterial Community.</title>
        <authorList>
            <person name="Garzetti D."/>
            <person name="Brugiroux S."/>
            <person name="Bunk B."/>
            <person name="Pukall R."/>
            <person name="McCoy K.D."/>
            <person name="Macpherson A.J."/>
            <person name="Stecher B."/>
        </authorList>
    </citation>
    <scope>NUCLEOTIDE SEQUENCE</scope>
    <source>
        <strain evidence="1">KB18</strain>
    </source>
</reference>
<dbReference type="Pfam" id="PF12646">
    <property type="entry name" value="DUF3783"/>
    <property type="match status" value="1"/>
</dbReference>
<sequence length="125" mass="14208">MANNAHILLFHVESLKAAHIESLCKNLSIRTSRIKLADYSQKLAYLAGIPGFLREDTDYTGPEFPSEMMVFANMADMLDQFLSEYKKSGIPPIGLKAVITPHNIFWSAADLYEELFKEHQAFQKK</sequence>
<accession>A0A1Z2XLV1</accession>
<reference evidence="3" key="2">
    <citation type="submission" date="2017-05" db="EMBL/GenBank/DDBJ databases">
        <title>Improved OligoMM genomes.</title>
        <authorList>
            <person name="Garzetti D."/>
        </authorList>
    </citation>
    <scope>NUCLEOTIDE SEQUENCE [LARGE SCALE GENOMIC DNA]</scope>
    <source>
        <strain evidence="3">KB18</strain>
    </source>
</reference>
<evidence type="ECO:0000313" key="1">
    <source>
        <dbReference type="EMBL" id="ASB39412.1"/>
    </source>
</evidence>
<protein>
    <submittedName>
        <fullName evidence="2">DUF3783 domain-containing protein</fullName>
    </submittedName>
</protein>
<reference evidence="2 4" key="3">
    <citation type="submission" date="2020-11" db="EMBL/GenBank/DDBJ databases">
        <title>Closed and high quality bacterial genomes of the OMM12 community.</title>
        <authorList>
            <person name="Marbouty M."/>
            <person name="Lamy-Besnier Q."/>
            <person name="Debarbieux L."/>
            <person name="Koszul R."/>
        </authorList>
    </citation>
    <scope>NUCLEOTIDE SEQUENCE [LARGE SCALE GENOMIC DNA]</scope>
    <source>
        <strain evidence="2 4">KB18</strain>
    </source>
</reference>
<dbReference type="AlphaFoldDB" id="A0A1Z2XLV1"/>
<keyword evidence="3" id="KW-1185">Reference proteome</keyword>
<dbReference type="InterPro" id="IPR016621">
    <property type="entry name" value="UCP014543"/>
</dbReference>
<gene>
    <name evidence="1" type="ORF">ADH66_01330</name>
    <name evidence="2" type="ORF">I5Q82_11335</name>
</gene>
<dbReference type="RefSeq" id="WP_066536682.1">
    <property type="nucleotide sequence ID" value="NZ_CP021422.1"/>
</dbReference>
<dbReference type="KEGG" id="amur:ADH66_01330"/>
<dbReference type="EMBL" id="CP065321">
    <property type="protein sequence ID" value="QQR28702.1"/>
    <property type="molecule type" value="Genomic_DNA"/>
</dbReference>
<proteinExistence type="predicted"/>
<evidence type="ECO:0000313" key="2">
    <source>
        <dbReference type="EMBL" id="QQR28702.1"/>
    </source>
</evidence>
<dbReference type="Proteomes" id="UP000596035">
    <property type="component" value="Chromosome"/>
</dbReference>